<dbReference type="PRINTS" id="PR00087">
    <property type="entry name" value="LIPOXYGENASE"/>
</dbReference>
<reference evidence="12" key="1">
    <citation type="journal article" date="2022" name="bioRxiv">
        <title>Sequencing and chromosome-scale assembly of the giantPleurodeles waltlgenome.</title>
        <authorList>
            <person name="Brown T."/>
            <person name="Elewa A."/>
            <person name="Iarovenko S."/>
            <person name="Subramanian E."/>
            <person name="Araus A.J."/>
            <person name="Petzold A."/>
            <person name="Susuki M."/>
            <person name="Suzuki K.-i.T."/>
            <person name="Hayashi T."/>
            <person name="Toyoda A."/>
            <person name="Oliveira C."/>
            <person name="Osipova E."/>
            <person name="Leigh N.D."/>
            <person name="Simon A."/>
            <person name="Yun M.H."/>
        </authorList>
    </citation>
    <scope>NUCLEOTIDE SEQUENCE</scope>
    <source>
        <strain evidence="12">20211129_DDA</strain>
        <tissue evidence="12">Liver</tissue>
    </source>
</reference>
<evidence type="ECO:0000256" key="2">
    <source>
        <dbReference type="ARBA" id="ARBA00005189"/>
    </source>
</evidence>
<dbReference type="EMBL" id="JANPWB010000016">
    <property type="protein sequence ID" value="KAJ1084522.1"/>
    <property type="molecule type" value="Genomic_DNA"/>
</dbReference>
<dbReference type="Pfam" id="PF00305">
    <property type="entry name" value="Lipoxygenase"/>
    <property type="match status" value="1"/>
</dbReference>
<evidence type="ECO:0000256" key="4">
    <source>
        <dbReference type="ARBA" id="ARBA00022490"/>
    </source>
</evidence>
<comment type="pathway">
    <text evidence="2">Lipid metabolism.</text>
</comment>
<dbReference type="Gene3D" id="3.10.450.60">
    <property type="match status" value="1"/>
</dbReference>
<dbReference type="Gene3D" id="1.20.245.10">
    <property type="entry name" value="Lipoxygenase-1, Domain 5"/>
    <property type="match status" value="1"/>
</dbReference>
<dbReference type="PANTHER" id="PTHR11771">
    <property type="entry name" value="LIPOXYGENASE"/>
    <property type="match status" value="1"/>
</dbReference>
<evidence type="ECO:0000256" key="5">
    <source>
        <dbReference type="ARBA" id="ARBA00022723"/>
    </source>
</evidence>
<evidence type="ECO:0000256" key="9">
    <source>
        <dbReference type="ARBA" id="ARBA00023098"/>
    </source>
</evidence>
<dbReference type="InterPro" id="IPR001885">
    <property type="entry name" value="LipOase_mml"/>
</dbReference>
<comment type="caution">
    <text evidence="12">The sequence shown here is derived from an EMBL/GenBank/DDBJ whole genome shotgun (WGS) entry which is preliminary data.</text>
</comment>
<dbReference type="GO" id="GO:0005737">
    <property type="term" value="C:cytoplasm"/>
    <property type="evidence" value="ECO:0007669"/>
    <property type="project" value="UniProtKB-SubCell"/>
</dbReference>
<keyword evidence="5 10" id="KW-0479">Metal-binding</keyword>
<dbReference type="AlphaFoldDB" id="A0AAV7KZ21"/>
<keyword evidence="7" id="KW-0560">Oxidoreductase</keyword>
<organism evidence="12 13">
    <name type="scientific">Pleurodeles waltl</name>
    <name type="common">Iberian ribbed newt</name>
    <dbReference type="NCBI Taxonomy" id="8319"/>
    <lineage>
        <taxon>Eukaryota</taxon>
        <taxon>Metazoa</taxon>
        <taxon>Chordata</taxon>
        <taxon>Craniata</taxon>
        <taxon>Vertebrata</taxon>
        <taxon>Euteleostomi</taxon>
        <taxon>Amphibia</taxon>
        <taxon>Batrachia</taxon>
        <taxon>Caudata</taxon>
        <taxon>Salamandroidea</taxon>
        <taxon>Salamandridae</taxon>
        <taxon>Pleurodelinae</taxon>
        <taxon>Pleurodeles</taxon>
    </lineage>
</organism>
<evidence type="ECO:0000313" key="13">
    <source>
        <dbReference type="Proteomes" id="UP001066276"/>
    </source>
</evidence>
<dbReference type="InterPro" id="IPR020834">
    <property type="entry name" value="LipOase_CS"/>
</dbReference>
<dbReference type="FunFam" id="1.20.245.10:FF:000001">
    <property type="entry name" value="Arachidonate 5-lipoxygenase a"/>
    <property type="match status" value="1"/>
</dbReference>
<dbReference type="PROSITE" id="PS00081">
    <property type="entry name" value="LIPOXYGENASE_2"/>
    <property type="match status" value="1"/>
</dbReference>
<feature type="domain" description="Lipoxygenase" evidence="11">
    <location>
        <begin position="1"/>
        <end position="427"/>
    </location>
</feature>
<feature type="binding site" evidence="10">
    <location>
        <position position="124"/>
    </location>
    <ligand>
        <name>Fe cation</name>
        <dbReference type="ChEBI" id="CHEBI:24875"/>
        <note>catalytic</note>
    </ligand>
</feature>
<proteinExistence type="inferred from homology"/>
<dbReference type="InterPro" id="IPR036226">
    <property type="entry name" value="LipOase_C_sf"/>
</dbReference>
<evidence type="ECO:0000256" key="10">
    <source>
        <dbReference type="PIRSR" id="PIRSR601885-1"/>
    </source>
</evidence>
<evidence type="ECO:0000313" key="12">
    <source>
        <dbReference type="EMBL" id="KAJ1084522.1"/>
    </source>
</evidence>
<evidence type="ECO:0000256" key="7">
    <source>
        <dbReference type="ARBA" id="ARBA00023002"/>
    </source>
</evidence>
<keyword evidence="4" id="KW-0963">Cytoplasm</keyword>
<dbReference type="PRINTS" id="PR00467">
    <property type="entry name" value="MAMLPOXGNASE"/>
</dbReference>
<keyword evidence="13" id="KW-1185">Reference proteome</keyword>
<dbReference type="Proteomes" id="UP001066276">
    <property type="component" value="Chromosome 12"/>
</dbReference>
<dbReference type="GO" id="GO:0005506">
    <property type="term" value="F:iron ion binding"/>
    <property type="evidence" value="ECO:0007669"/>
    <property type="project" value="InterPro"/>
</dbReference>
<dbReference type="GO" id="GO:0016702">
    <property type="term" value="F:oxidoreductase activity, acting on single donors with incorporation of molecular oxygen, incorporation of two atoms of oxygen"/>
    <property type="evidence" value="ECO:0007669"/>
    <property type="project" value="InterPro"/>
</dbReference>
<comment type="similarity">
    <text evidence="3">Belongs to the lipoxygenase family.</text>
</comment>
<dbReference type="GO" id="GO:0034440">
    <property type="term" value="P:lipid oxidation"/>
    <property type="evidence" value="ECO:0007669"/>
    <property type="project" value="InterPro"/>
</dbReference>
<name>A0AAV7KZ21_PLEWA</name>
<feature type="binding site" evidence="10">
    <location>
        <position position="129"/>
    </location>
    <ligand>
        <name>Fe cation</name>
        <dbReference type="ChEBI" id="CHEBI:24875"/>
        <note>catalytic</note>
    </ligand>
</feature>
<evidence type="ECO:0000256" key="6">
    <source>
        <dbReference type="ARBA" id="ARBA00022964"/>
    </source>
</evidence>
<evidence type="ECO:0000259" key="11">
    <source>
        <dbReference type="PROSITE" id="PS51393"/>
    </source>
</evidence>
<keyword evidence="9" id="KW-0443">Lipid metabolism</keyword>
<gene>
    <name evidence="12" type="ORF">NDU88_004669</name>
</gene>
<dbReference type="PROSITE" id="PS51393">
    <property type="entry name" value="LIPOXYGENASE_3"/>
    <property type="match status" value="1"/>
</dbReference>
<dbReference type="InterPro" id="IPR000907">
    <property type="entry name" value="LipOase"/>
</dbReference>
<keyword evidence="8 10" id="KW-0408">Iron</keyword>
<dbReference type="InterPro" id="IPR013819">
    <property type="entry name" value="LipOase_C"/>
</dbReference>
<comment type="subcellular location">
    <subcellularLocation>
        <location evidence="1">Cytoplasm</location>
    </subcellularLocation>
</comment>
<protein>
    <recommendedName>
        <fullName evidence="11">Lipoxygenase domain-containing protein</fullName>
    </recommendedName>
</protein>
<evidence type="ECO:0000256" key="3">
    <source>
        <dbReference type="ARBA" id="ARBA00009419"/>
    </source>
</evidence>
<keyword evidence="6" id="KW-0223">Dioxygenase</keyword>
<evidence type="ECO:0000256" key="1">
    <source>
        <dbReference type="ARBA" id="ARBA00004496"/>
    </source>
</evidence>
<comment type="cofactor">
    <cofactor evidence="10">
        <name>Fe cation</name>
        <dbReference type="ChEBI" id="CHEBI:24875"/>
    </cofactor>
    <text evidence="10">Binds 1 Fe cation per subunit.</text>
</comment>
<dbReference type="SUPFAM" id="SSF48484">
    <property type="entry name" value="Lipoxigenase"/>
    <property type="match status" value="1"/>
</dbReference>
<feature type="binding site" evidence="10">
    <location>
        <position position="304"/>
    </location>
    <ligand>
        <name>Fe cation</name>
        <dbReference type="ChEBI" id="CHEBI:24875"/>
        <note>catalytic</note>
    </ligand>
</feature>
<sequence length="427" mass="48023">MLIKRCNKTPDKFPVTDGMVADFLGAKTNLTTELQSGKIFITDYEILEGIPANVLDDHQQYLAAPLCLFHLTPQDEMIPLAIQINQTPGPENPIFLPSDNEWDWILAKMWVKSASFATHQALCHFLNTHAFAEVFCVATLRQLPMSHPLYKLLIPHHRYTLQINVLARELLIGQGGTFDKNTAIGGPGFNDLIARQMESVTYTSMCIPDDLKTRGVESLPNFYYRDDGLKIWSAIESYVSGIVDCYYKSNETIRMDPELQAWVSEIYTEGFLGRKSSGVPSSLQNRAELVKYLNMVIFTCSAQHAAVNSGQFDFTSWIPNSPCTMRQPPPKTKGTATLESILETLPSVGVTANIMTTVRVLSEEPGDRRPLGTFPDERFTEEEPKRCIKAFQERLSQISAEIESRNESLPLKYNYLNPKVIENSVSV</sequence>
<evidence type="ECO:0000256" key="8">
    <source>
        <dbReference type="ARBA" id="ARBA00023004"/>
    </source>
</evidence>
<accession>A0AAV7KZ21</accession>